<protein>
    <submittedName>
        <fullName evidence="2">Zinc metallopeptidase</fullName>
    </submittedName>
</protein>
<keyword evidence="1" id="KW-0472">Membrane</keyword>
<keyword evidence="1" id="KW-1133">Transmembrane helix</keyword>
<dbReference type="PANTHER" id="PTHR36434">
    <property type="entry name" value="MEMBRANE PROTEASE YUGP-RELATED"/>
    <property type="match status" value="1"/>
</dbReference>
<keyword evidence="1" id="KW-0812">Transmembrane</keyword>
<feature type="transmembrane region" description="Helical" evidence="1">
    <location>
        <begin position="123"/>
        <end position="143"/>
    </location>
</feature>
<dbReference type="Proteomes" id="UP000824209">
    <property type="component" value="Unassembled WGS sequence"/>
</dbReference>
<comment type="caution">
    <text evidence="2">The sequence shown here is derived from an EMBL/GenBank/DDBJ whole genome shotgun (WGS) entry which is preliminary data.</text>
</comment>
<accession>A0A9D2M3X1</accession>
<evidence type="ECO:0000313" key="2">
    <source>
        <dbReference type="EMBL" id="HJB39893.1"/>
    </source>
</evidence>
<proteinExistence type="predicted"/>
<reference evidence="2" key="2">
    <citation type="submission" date="2021-04" db="EMBL/GenBank/DDBJ databases">
        <authorList>
            <person name="Gilroy R."/>
        </authorList>
    </citation>
    <scope>NUCLEOTIDE SEQUENCE</scope>
    <source>
        <strain evidence="2">ChiBcec8-14828</strain>
    </source>
</reference>
<dbReference type="PANTHER" id="PTHR36434:SF1">
    <property type="entry name" value="MEMBRANE PROTEASE YUGP-RELATED"/>
    <property type="match status" value="1"/>
</dbReference>
<reference evidence="2" key="1">
    <citation type="journal article" date="2021" name="PeerJ">
        <title>Extensive microbial diversity within the chicken gut microbiome revealed by metagenomics and culture.</title>
        <authorList>
            <person name="Gilroy R."/>
            <person name="Ravi A."/>
            <person name="Getino M."/>
            <person name="Pursley I."/>
            <person name="Horton D.L."/>
            <person name="Alikhan N.F."/>
            <person name="Baker D."/>
            <person name="Gharbi K."/>
            <person name="Hall N."/>
            <person name="Watson M."/>
            <person name="Adriaenssens E.M."/>
            <person name="Foster-Nyarko E."/>
            <person name="Jarju S."/>
            <person name="Secka A."/>
            <person name="Antonio M."/>
            <person name="Oren A."/>
            <person name="Chaudhuri R.R."/>
            <person name="La Ragione R."/>
            <person name="Hildebrand F."/>
            <person name="Pallen M.J."/>
        </authorList>
    </citation>
    <scope>NUCLEOTIDE SEQUENCE</scope>
    <source>
        <strain evidence="2">ChiBcec8-14828</strain>
    </source>
</reference>
<sequence length="233" mass="25536">MPFFFWPDKYYILLVIPAMLVAFWAQMRVKSAFAQYSQVSLFSGLTGAQAARRILDANGLSHVRIEMVPGSLSDHYDPSAQVVRLSQDVYSRSTVAAVGVAAHETGHAIQHSVGYAPLTIRNAIIPLTNIGSGLSIPLIVLGIIMSWQPLVTLGILLFSLVTVFQLITLPVEFNASRRALETLENYHMVTQQEQEGVSKVLTAAALTYVAALLVSVANLLRLILLFGGRRDDR</sequence>
<feature type="transmembrane region" description="Helical" evidence="1">
    <location>
        <begin position="150"/>
        <end position="171"/>
    </location>
</feature>
<dbReference type="InterPro" id="IPR007395">
    <property type="entry name" value="Zn_peptidase_2"/>
</dbReference>
<gene>
    <name evidence="2" type="ORF">H9943_05795</name>
</gene>
<dbReference type="Pfam" id="PF04298">
    <property type="entry name" value="Zn_peptidase_2"/>
    <property type="match status" value="1"/>
</dbReference>
<feature type="transmembrane region" description="Helical" evidence="1">
    <location>
        <begin position="205"/>
        <end position="227"/>
    </location>
</feature>
<evidence type="ECO:0000313" key="3">
    <source>
        <dbReference type="Proteomes" id="UP000824209"/>
    </source>
</evidence>
<dbReference type="AlphaFoldDB" id="A0A9D2M3X1"/>
<organism evidence="2 3">
    <name type="scientific">Candidatus Ruthenibacterium avium</name>
    <dbReference type="NCBI Taxonomy" id="2838751"/>
    <lineage>
        <taxon>Bacteria</taxon>
        <taxon>Bacillati</taxon>
        <taxon>Bacillota</taxon>
        <taxon>Clostridia</taxon>
        <taxon>Eubacteriales</taxon>
        <taxon>Oscillospiraceae</taxon>
        <taxon>Ruthenibacterium</taxon>
    </lineage>
</organism>
<dbReference type="EMBL" id="DWYA01000053">
    <property type="protein sequence ID" value="HJB39893.1"/>
    <property type="molecule type" value="Genomic_DNA"/>
</dbReference>
<name>A0A9D2M3X1_9FIRM</name>
<evidence type="ECO:0000256" key="1">
    <source>
        <dbReference type="SAM" id="Phobius"/>
    </source>
</evidence>